<dbReference type="GeneID" id="89980213"/>
<keyword evidence="2" id="KW-0472">Membrane</keyword>
<feature type="region of interest" description="Disordered" evidence="1">
    <location>
        <begin position="59"/>
        <end position="83"/>
    </location>
</feature>
<evidence type="ECO:0000256" key="1">
    <source>
        <dbReference type="SAM" id="MobiDB-lite"/>
    </source>
</evidence>
<keyword evidence="2" id="KW-0812">Transmembrane</keyword>
<dbReference type="RefSeq" id="XP_064708251.1">
    <property type="nucleotide sequence ID" value="XM_064855591.1"/>
</dbReference>
<reference evidence="3 4" key="1">
    <citation type="submission" date="2023-08" db="EMBL/GenBank/DDBJ databases">
        <title>Black Yeasts Isolated from many extreme environments.</title>
        <authorList>
            <person name="Coleine C."/>
            <person name="Stajich J.E."/>
            <person name="Selbmann L."/>
        </authorList>
    </citation>
    <scope>NUCLEOTIDE SEQUENCE [LARGE SCALE GENOMIC DNA]</scope>
    <source>
        <strain evidence="3 4">CCFEE 5792</strain>
    </source>
</reference>
<evidence type="ECO:0000313" key="4">
    <source>
        <dbReference type="Proteomes" id="UP001358417"/>
    </source>
</evidence>
<name>A0AAV9NFB1_9EURO</name>
<proteinExistence type="predicted"/>
<feature type="transmembrane region" description="Helical" evidence="2">
    <location>
        <begin position="110"/>
        <end position="135"/>
    </location>
</feature>
<organism evidence="3 4">
    <name type="scientific">Exophiala bonariae</name>
    <dbReference type="NCBI Taxonomy" id="1690606"/>
    <lineage>
        <taxon>Eukaryota</taxon>
        <taxon>Fungi</taxon>
        <taxon>Dikarya</taxon>
        <taxon>Ascomycota</taxon>
        <taxon>Pezizomycotina</taxon>
        <taxon>Eurotiomycetes</taxon>
        <taxon>Chaetothyriomycetidae</taxon>
        <taxon>Chaetothyriales</taxon>
        <taxon>Herpotrichiellaceae</taxon>
        <taxon>Exophiala</taxon>
    </lineage>
</organism>
<dbReference type="EMBL" id="JAVRRD010000007">
    <property type="protein sequence ID" value="KAK5056535.1"/>
    <property type="molecule type" value="Genomic_DNA"/>
</dbReference>
<evidence type="ECO:0000256" key="2">
    <source>
        <dbReference type="SAM" id="Phobius"/>
    </source>
</evidence>
<evidence type="ECO:0000313" key="3">
    <source>
        <dbReference type="EMBL" id="KAK5056535.1"/>
    </source>
</evidence>
<keyword evidence="2" id="KW-1133">Transmembrane helix</keyword>
<sequence length="731" mass="80308">MERIHDQSLSERLDRRYFHHLQQPSIESEDIYFSGQSFFLPRTPETTWSKDEATILAQEVSQSPAESNHRTHDPSSHNRGSSGWPLTEKYYSLSEDRDRSCPKGTLIKTIILPTIIIIFPMTMLVAGLLGLIFGYRVKSEDSLFTDVSNSGVLRDRSVVLVDYSATRIVFVASWASTLAPLLAGFVMSLDSFRTALVMFRSSSSAEQTELPTPYQYSLLVGLCLASIGRLRRYFSYSAENDIIVPPILRRAARTLTLTLVLACIVFAADTAVHYSTSTIAFDQITISSEKLAYGRALSEACLTLSRLDNLGLPCSRNGITAVDDYDTYAAGQNEIFFLNHDTSSTSQIALVDSDPTKGNNASTQIALLIPQPSTLSPFRDYRAETAGVMMTCEPVTNTKCKWTDGVLGEETFSQFNCSDNFYGILGKMAKIDDSGHLINDPDVPTLATKPGSVIQYAYFEDSDLNIPYDPVGNLGTFLEDSQLINPVHVAIAARFATISQHAGVDMTSDPGIHHVGETMNLDLVLNCQYTTYAVDYSWVNSSARVNKMAASPNGTLAEIFHGYNLAGGFSSFDNDLADSVLQAALTKNSTEFAESLANGYAKRIMSVIGPFLSPRENIEEQTRTPLLVAKVPKAPLAILVACCLAYVIFGITAATFAYRSLRELDVRDLAFRFSLPALGLHAFRDNLTDAAAVETGKDGHRVFEENKIGVERVRVGVHGAPKIGFELRSFI</sequence>
<keyword evidence="4" id="KW-1185">Reference proteome</keyword>
<comment type="caution">
    <text evidence="3">The sequence shown here is derived from an EMBL/GenBank/DDBJ whole genome shotgun (WGS) entry which is preliminary data.</text>
</comment>
<dbReference type="Proteomes" id="UP001358417">
    <property type="component" value="Unassembled WGS sequence"/>
</dbReference>
<feature type="transmembrane region" description="Helical" evidence="2">
    <location>
        <begin position="255"/>
        <end position="274"/>
    </location>
</feature>
<feature type="transmembrane region" description="Helical" evidence="2">
    <location>
        <begin position="168"/>
        <end position="189"/>
    </location>
</feature>
<feature type="compositionally biased region" description="Basic and acidic residues" evidence="1">
    <location>
        <begin position="67"/>
        <end position="76"/>
    </location>
</feature>
<accession>A0AAV9NFB1</accession>
<protein>
    <submittedName>
        <fullName evidence="3">Uncharacterized protein</fullName>
    </submittedName>
</protein>
<feature type="transmembrane region" description="Helical" evidence="2">
    <location>
        <begin position="636"/>
        <end position="658"/>
    </location>
</feature>
<dbReference type="AlphaFoldDB" id="A0AAV9NFB1"/>
<gene>
    <name evidence="3" type="ORF">LTR84_012066</name>
</gene>